<feature type="compositionally biased region" description="Low complexity" evidence="1">
    <location>
        <begin position="23"/>
        <end position="46"/>
    </location>
</feature>
<accession>A0A8T8XGJ3</accession>
<evidence type="ECO:0000313" key="2">
    <source>
        <dbReference type="EMBL" id="RAH86432.1"/>
    </source>
</evidence>
<proteinExistence type="predicted"/>
<reference evidence="2 3" key="1">
    <citation type="submission" date="2018-02" db="EMBL/GenBank/DDBJ databases">
        <title>The genomes of Aspergillus section Nigri reveals drivers in fungal speciation.</title>
        <authorList>
            <consortium name="DOE Joint Genome Institute"/>
            <person name="Vesth T.C."/>
            <person name="Nybo J."/>
            <person name="Theobald S."/>
            <person name="Brandl J."/>
            <person name="Frisvad J.C."/>
            <person name="Nielsen K.F."/>
            <person name="Lyhne E.K."/>
            <person name="Kogle M.E."/>
            <person name="Kuo A."/>
            <person name="Riley R."/>
            <person name="Clum A."/>
            <person name="Nolan M."/>
            <person name="Lipzen A."/>
            <person name="Salamov A."/>
            <person name="Henrissat B."/>
            <person name="Wiebenga A."/>
            <person name="De vries R.P."/>
            <person name="Grigoriev I.V."/>
            <person name="Mortensen U.H."/>
            <person name="Andersen M.R."/>
            <person name="Baker S.E."/>
        </authorList>
    </citation>
    <scope>NUCLEOTIDE SEQUENCE [LARGE SCALE GENOMIC DNA]</scope>
    <source>
        <strain evidence="2 3">CBS 114.51</strain>
    </source>
</reference>
<evidence type="ECO:0000313" key="3">
    <source>
        <dbReference type="Proteomes" id="UP000249497"/>
    </source>
</evidence>
<protein>
    <submittedName>
        <fullName evidence="2">Uncharacterized protein</fullName>
    </submittedName>
</protein>
<keyword evidence="3" id="KW-1185">Reference proteome</keyword>
<dbReference type="OrthoDB" id="5419608at2759"/>
<dbReference type="AlphaFoldDB" id="A0A8T8XGJ3"/>
<organism evidence="2 3">
    <name type="scientific">Aspergillus japonicus CBS 114.51</name>
    <dbReference type="NCBI Taxonomy" id="1448312"/>
    <lineage>
        <taxon>Eukaryota</taxon>
        <taxon>Fungi</taxon>
        <taxon>Dikarya</taxon>
        <taxon>Ascomycota</taxon>
        <taxon>Pezizomycotina</taxon>
        <taxon>Eurotiomycetes</taxon>
        <taxon>Eurotiomycetidae</taxon>
        <taxon>Eurotiales</taxon>
        <taxon>Aspergillaceae</taxon>
        <taxon>Aspergillus</taxon>
        <taxon>Aspergillus subgen. Circumdati</taxon>
    </lineage>
</organism>
<feature type="compositionally biased region" description="Polar residues" evidence="1">
    <location>
        <begin position="12"/>
        <end position="22"/>
    </location>
</feature>
<feature type="region of interest" description="Disordered" evidence="1">
    <location>
        <begin position="1"/>
        <end position="55"/>
    </location>
</feature>
<sequence length="224" mass="24277">MPIPIPPALMDDTTQSSLATEHNTTSTSTNTTNPSFSSSSSSTSQSDNDRPLSKEEADRLYEERMEEEYAKREGEMYSYTGLVVFALILQTLATVSPDPSDEPSPRPDLREPRANLATQTITIPEIHFPTSVESVLRTALPTSYLSQLTDPSARASIISEIRDGLRPEWYSTLPADVKHFFSTAYTAADLCHKKSRGGVPAPALTDLGPKAMGVAAVMGVVNAL</sequence>
<dbReference type="RefSeq" id="XP_025532326.1">
    <property type="nucleotide sequence ID" value="XM_025674151.1"/>
</dbReference>
<dbReference type="GeneID" id="37177843"/>
<dbReference type="EMBL" id="KZ824772">
    <property type="protein sequence ID" value="RAH86432.1"/>
    <property type="molecule type" value="Genomic_DNA"/>
</dbReference>
<evidence type="ECO:0000256" key="1">
    <source>
        <dbReference type="SAM" id="MobiDB-lite"/>
    </source>
</evidence>
<dbReference type="Proteomes" id="UP000249497">
    <property type="component" value="Unassembled WGS sequence"/>
</dbReference>
<name>A0A8T8XGJ3_ASPJA</name>
<gene>
    <name evidence="2" type="ORF">BO86DRAFT_406151</name>
</gene>